<reference evidence="2" key="1">
    <citation type="submission" date="2022-10" db="EMBL/GenBank/DDBJ databases">
        <title>Genome assembly of Pristionchus species.</title>
        <authorList>
            <person name="Yoshida K."/>
            <person name="Sommer R.J."/>
        </authorList>
    </citation>
    <scope>NUCLEOTIDE SEQUENCE [LARGE SCALE GENOMIC DNA]</scope>
    <source>
        <strain evidence="2">RS5460</strain>
    </source>
</reference>
<feature type="non-terminal residue" evidence="1">
    <location>
        <position position="75"/>
    </location>
</feature>
<evidence type="ECO:0000313" key="2">
    <source>
        <dbReference type="Proteomes" id="UP001328107"/>
    </source>
</evidence>
<accession>A0AAN5I1U7</accession>
<evidence type="ECO:0000313" key="1">
    <source>
        <dbReference type="EMBL" id="GMR48822.1"/>
    </source>
</evidence>
<dbReference type="AlphaFoldDB" id="A0AAN5I1U7"/>
<dbReference type="EMBL" id="BTRK01000004">
    <property type="protein sequence ID" value="GMR48822.1"/>
    <property type="molecule type" value="Genomic_DNA"/>
</dbReference>
<feature type="non-terminal residue" evidence="1">
    <location>
        <position position="1"/>
    </location>
</feature>
<name>A0AAN5I1U7_9BILA</name>
<dbReference type="Proteomes" id="UP001328107">
    <property type="component" value="Unassembled WGS sequence"/>
</dbReference>
<gene>
    <name evidence="1" type="ORF">PMAYCL1PPCAC_19017</name>
</gene>
<sequence length="75" mass="8799">TCTEDEDGFVRPIFTFTSERGCIYEDSYLEPNLPVSGPDDETGVICRKYENGFRIKPFSIYDCSYKGNYYRRDEE</sequence>
<comment type="caution">
    <text evidence="1">The sequence shown here is derived from an EMBL/GenBank/DDBJ whole genome shotgun (WGS) entry which is preliminary data.</text>
</comment>
<proteinExistence type="predicted"/>
<organism evidence="1 2">
    <name type="scientific">Pristionchus mayeri</name>
    <dbReference type="NCBI Taxonomy" id="1317129"/>
    <lineage>
        <taxon>Eukaryota</taxon>
        <taxon>Metazoa</taxon>
        <taxon>Ecdysozoa</taxon>
        <taxon>Nematoda</taxon>
        <taxon>Chromadorea</taxon>
        <taxon>Rhabditida</taxon>
        <taxon>Rhabditina</taxon>
        <taxon>Diplogasteromorpha</taxon>
        <taxon>Diplogasteroidea</taxon>
        <taxon>Neodiplogasteridae</taxon>
        <taxon>Pristionchus</taxon>
    </lineage>
</organism>
<keyword evidence="2" id="KW-1185">Reference proteome</keyword>
<protein>
    <submittedName>
        <fullName evidence="1">Uncharacterized protein</fullName>
    </submittedName>
</protein>